<feature type="compositionally biased region" description="Acidic residues" evidence="1">
    <location>
        <begin position="192"/>
        <end position="205"/>
    </location>
</feature>
<name>A0A2G9HRT9_9LAMI</name>
<feature type="region of interest" description="Disordered" evidence="1">
    <location>
        <begin position="177"/>
        <end position="205"/>
    </location>
</feature>
<keyword evidence="2" id="KW-0732">Signal</keyword>
<organism evidence="3 4">
    <name type="scientific">Handroanthus impetiginosus</name>
    <dbReference type="NCBI Taxonomy" id="429701"/>
    <lineage>
        <taxon>Eukaryota</taxon>
        <taxon>Viridiplantae</taxon>
        <taxon>Streptophyta</taxon>
        <taxon>Embryophyta</taxon>
        <taxon>Tracheophyta</taxon>
        <taxon>Spermatophyta</taxon>
        <taxon>Magnoliopsida</taxon>
        <taxon>eudicotyledons</taxon>
        <taxon>Gunneridae</taxon>
        <taxon>Pentapetalae</taxon>
        <taxon>asterids</taxon>
        <taxon>lamiids</taxon>
        <taxon>Lamiales</taxon>
        <taxon>Bignoniaceae</taxon>
        <taxon>Crescentiina</taxon>
        <taxon>Tabebuia alliance</taxon>
        <taxon>Handroanthus</taxon>
    </lineage>
</organism>
<sequence>MHFISFCLVFGMIIRLRVAKCLRIWGVTSSNPKISKKEKCIYLAQDKELRELSDVSDKLVISCEDYENKLRCSVNNANWLKEQLEVAQAEKESIYEAGCADSKSKFMNFSEYEDLIQQIWLQGARDFKKSAMFQGLVEEKVAEFILMAFMKCQSQIAKLGGFKPEFDLNQLDPFKMANLEDCPPPEPSSNEPSDEFTELREFEDE</sequence>
<feature type="chain" id="PRO_5013722068" evidence="2">
    <location>
        <begin position="20"/>
        <end position="205"/>
    </location>
</feature>
<gene>
    <name evidence="3" type="ORF">CDL12_07076</name>
</gene>
<dbReference type="Proteomes" id="UP000231279">
    <property type="component" value="Unassembled WGS sequence"/>
</dbReference>
<proteinExistence type="predicted"/>
<dbReference type="AlphaFoldDB" id="A0A2G9HRT9"/>
<comment type="caution">
    <text evidence="3">The sequence shown here is derived from an EMBL/GenBank/DDBJ whole genome shotgun (WGS) entry which is preliminary data.</text>
</comment>
<dbReference type="EMBL" id="NKXS01001155">
    <property type="protein sequence ID" value="PIN20235.1"/>
    <property type="molecule type" value="Genomic_DNA"/>
</dbReference>
<evidence type="ECO:0000256" key="2">
    <source>
        <dbReference type="SAM" id="SignalP"/>
    </source>
</evidence>
<keyword evidence="4" id="KW-1185">Reference proteome</keyword>
<protein>
    <submittedName>
        <fullName evidence="3">Uncharacterized protein</fullName>
    </submittedName>
</protein>
<evidence type="ECO:0000256" key="1">
    <source>
        <dbReference type="SAM" id="MobiDB-lite"/>
    </source>
</evidence>
<accession>A0A2G9HRT9</accession>
<feature type="signal peptide" evidence="2">
    <location>
        <begin position="1"/>
        <end position="19"/>
    </location>
</feature>
<reference evidence="4" key="1">
    <citation type="journal article" date="2018" name="Gigascience">
        <title>Genome assembly of the Pink Ipe (Handroanthus impetiginosus, Bignoniaceae), a highly valued, ecologically keystone Neotropical timber forest tree.</title>
        <authorList>
            <person name="Silva-Junior O.B."/>
            <person name="Grattapaglia D."/>
            <person name="Novaes E."/>
            <person name="Collevatti R.G."/>
        </authorList>
    </citation>
    <scope>NUCLEOTIDE SEQUENCE [LARGE SCALE GENOMIC DNA]</scope>
    <source>
        <strain evidence="4">cv. UFG-1</strain>
    </source>
</reference>
<evidence type="ECO:0000313" key="3">
    <source>
        <dbReference type="EMBL" id="PIN20235.1"/>
    </source>
</evidence>
<evidence type="ECO:0000313" key="4">
    <source>
        <dbReference type="Proteomes" id="UP000231279"/>
    </source>
</evidence>